<protein>
    <submittedName>
        <fullName evidence="2">Uncharacterized protein</fullName>
    </submittedName>
</protein>
<organism evidence="2">
    <name type="scientific">uncultured Caudovirales phage</name>
    <dbReference type="NCBI Taxonomy" id="2100421"/>
    <lineage>
        <taxon>Viruses</taxon>
        <taxon>Duplodnaviria</taxon>
        <taxon>Heunggongvirae</taxon>
        <taxon>Uroviricota</taxon>
        <taxon>Caudoviricetes</taxon>
        <taxon>Peduoviridae</taxon>
        <taxon>Maltschvirus</taxon>
        <taxon>Maltschvirus maltsch</taxon>
    </lineage>
</organism>
<sequence>MSTTRTFKIKVGLALDLVTYQDVVLQEGASLETDILLAKQLATQALRESVAERLANKELDLDELGFDVCATTQLEAFQSTPSQYIRYIPLPAEGQEQDLDGDDGFDDDDEYDEPYVPMSQVNNQQTPPNGYVPYSQSTQSQNNLSEVLTRLSNLIQVLTQK</sequence>
<evidence type="ECO:0000256" key="1">
    <source>
        <dbReference type="SAM" id="MobiDB-lite"/>
    </source>
</evidence>
<proteinExistence type="predicted"/>
<reference evidence="2" key="1">
    <citation type="submission" date="2020-04" db="EMBL/GenBank/DDBJ databases">
        <authorList>
            <person name="Chiriac C."/>
            <person name="Salcher M."/>
            <person name="Ghai R."/>
            <person name="Kavagutti S V."/>
        </authorList>
    </citation>
    <scope>NUCLEOTIDE SEQUENCE</scope>
</reference>
<feature type="compositionally biased region" description="Polar residues" evidence="1">
    <location>
        <begin position="119"/>
        <end position="138"/>
    </location>
</feature>
<name>A0A6J5NJT6_9CAUD</name>
<gene>
    <name evidence="2" type="ORF">UFOVP724_70</name>
</gene>
<feature type="region of interest" description="Disordered" evidence="1">
    <location>
        <begin position="92"/>
        <end position="138"/>
    </location>
</feature>
<accession>A0A6J5NJT6</accession>
<evidence type="ECO:0000313" key="2">
    <source>
        <dbReference type="EMBL" id="CAB4160090.1"/>
    </source>
</evidence>
<dbReference type="EMBL" id="LR796696">
    <property type="protein sequence ID" value="CAB4160090.1"/>
    <property type="molecule type" value="Genomic_DNA"/>
</dbReference>
<feature type="compositionally biased region" description="Acidic residues" evidence="1">
    <location>
        <begin position="95"/>
        <end position="113"/>
    </location>
</feature>